<comment type="caution">
    <text evidence="2">The sequence shown here is derived from an EMBL/GenBank/DDBJ whole genome shotgun (WGS) entry which is preliminary data.</text>
</comment>
<feature type="region of interest" description="Disordered" evidence="1">
    <location>
        <begin position="1"/>
        <end position="29"/>
    </location>
</feature>
<protein>
    <submittedName>
        <fullName evidence="2">Uncharacterized protein</fullName>
    </submittedName>
</protein>
<name>A0ABP6V325_9ACTN</name>
<gene>
    <name evidence="2" type="ORF">GCM10022295_07350</name>
</gene>
<proteinExistence type="predicted"/>
<dbReference type="EMBL" id="BAABCE010000001">
    <property type="protein sequence ID" value="GAA3527871.1"/>
    <property type="molecule type" value="Genomic_DNA"/>
</dbReference>
<accession>A0ABP6V325</accession>
<keyword evidence="3" id="KW-1185">Reference proteome</keyword>
<organism evidence="2 3">
    <name type="scientific">Streptomyces osmaniensis</name>
    <dbReference type="NCBI Taxonomy" id="593134"/>
    <lineage>
        <taxon>Bacteria</taxon>
        <taxon>Bacillati</taxon>
        <taxon>Actinomycetota</taxon>
        <taxon>Actinomycetes</taxon>
        <taxon>Kitasatosporales</taxon>
        <taxon>Streptomycetaceae</taxon>
        <taxon>Streptomyces</taxon>
    </lineage>
</organism>
<dbReference type="Proteomes" id="UP001500707">
    <property type="component" value="Unassembled WGS sequence"/>
</dbReference>
<evidence type="ECO:0000256" key="1">
    <source>
        <dbReference type="SAM" id="MobiDB-lite"/>
    </source>
</evidence>
<reference evidence="3" key="1">
    <citation type="journal article" date="2019" name="Int. J. Syst. Evol. Microbiol.">
        <title>The Global Catalogue of Microorganisms (GCM) 10K type strain sequencing project: providing services to taxonomists for standard genome sequencing and annotation.</title>
        <authorList>
            <consortium name="The Broad Institute Genomics Platform"/>
            <consortium name="The Broad Institute Genome Sequencing Center for Infectious Disease"/>
            <person name="Wu L."/>
            <person name="Ma J."/>
        </authorList>
    </citation>
    <scope>NUCLEOTIDE SEQUENCE [LARGE SCALE GENOMIC DNA]</scope>
    <source>
        <strain evidence="3">JCM 17656</strain>
    </source>
</reference>
<evidence type="ECO:0000313" key="3">
    <source>
        <dbReference type="Proteomes" id="UP001500707"/>
    </source>
</evidence>
<evidence type="ECO:0000313" key="2">
    <source>
        <dbReference type="EMBL" id="GAA3527871.1"/>
    </source>
</evidence>
<sequence>MSPDRPSPSHAHPQLTRERDTIMSKPNGKRYRLETVKRSYVDAVGGERVEFEVGPEEAPAVFSFPHPIFTPDDMQRELNKAEGDEAGARILLGDQFDEFIAAGGDINSVMLLYVGIRNEAQDKVSKVRPTKG</sequence>